<keyword evidence="7" id="KW-1185">Reference proteome</keyword>
<dbReference type="Proteomes" id="UP000239724">
    <property type="component" value="Unassembled WGS sequence"/>
</dbReference>
<feature type="transmembrane region" description="Helical" evidence="5">
    <location>
        <begin position="15"/>
        <end position="34"/>
    </location>
</feature>
<gene>
    <name evidence="6" type="ORF">CCS01_20225</name>
</gene>
<dbReference type="AlphaFoldDB" id="A0A2S6N641"/>
<dbReference type="RefSeq" id="WP_104520629.1">
    <property type="nucleotide sequence ID" value="NZ_NHRY01000217.1"/>
</dbReference>
<dbReference type="Pfam" id="PF07869">
    <property type="entry name" value="DUF1656"/>
    <property type="match status" value="1"/>
</dbReference>
<evidence type="ECO:0000256" key="3">
    <source>
        <dbReference type="ARBA" id="ARBA00022989"/>
    </source>
</evidence>
<evidence type="ECO:0000256" key="2">
    <source>
        <dbReference type="ARBA" id="ARBA00022692"/>
    </source>
</evidence>
<evidence type="ECO:0000256" key="1">
    <source>
        <dbReference type="ARBA" id="ARBA00022475"/>
    </source>
</evidence>
<keyword evidence="1" id="KW-1003">Cell membrane</keyword>
<feature type="transmembrane region" description="Helical" evidence="5">
    <location>
        <begin position="46"/>
        <end position="68"/>
    </location>
</feature>
<dbReference type="EMBL" id="NHRY01000217">
    <property type="protein sequence ID" value="PPQ30086.1"/>
    <property type="molecule type" value="Genomic_DNA"/>
</dbReference>
<evidence type="ECO:0000256" key="5">
    <source>
        <dbReference type="SAM" id="Phobius"/>
    </source>
</evidence>
<organism evidence="6 7">
    <name type="scientific">Rhodopila globiformis</name>
    <name type="common">Rhodopseudomonas globiformis</name>
    <dbReference type="NCBI Taxonomy" id="1071"/>
    <lineage>
        <taxon>Bacteria</taxon>
        <taxon>Pseudomonadati</taxon>
        <taxon>Pseudomonadota</taxon>
        <taxon>Alphaproteobacteria</taxon>
        <taxon>Acetobacterales</taxon>
        <taxon>Acetobacteraceae</taxon>
        <taxon>Rhodopila</taxon>
    </lineage>
</organism>
<dbReference type="OrthoDB" id="7021192at2"/>
<dbReference type="InterPro" id="IPR012451">
    <property type="entry name" value="DUF1656"/>
</dbReference>
<sequence length="70" mass="7905">MIGEIDIYGVFFPPLLVWMAVAFLITVALTRLAAGRGLFRLVWHRPLFELAAFVIVLGTLVIVSVFWMEP</sequence>
<evidence type="ECO:0008006" key="8">
    <source>
        <dbReference type="Google" id="ProtNLM"/>
    </source>
</evidence>
<protein>
    <recommendedName>
        <fullName evidence="8">DUF1656 domain-containing protein</fullName>
    </recommendedName>
</protein>
<keyword evidence="4 5" id="KW-0472">Membrane</keyword>
<evidence type="ECO:0000313" key="6">
    <source>
        <dbReference type="EMBL" id="PPQ30086.1"/>
    </source>
</evidence>
<evidence type="ECO:0000313" key="7">
    <source>
        <dbReference type="Proteomes" id="UP000239724"/>
    </source>
</evidence>
<keyword evidence="2 5" id="KW-0812">Transmembrane</keyword>
<evidence type="ECO:0000256" key="4">
    <source>
        <dbReference type="ARBA" id="ARBA00023136"/>
    </source>
</evidence>
<name>A0A2S6N641_RHOGL</name>
<reference evidence="6 7" key="1">
    <citation type="journal article" date="2018" name="Arch. Microbiol.">
        <title>New insights into the metabolic potential of the phototrophic purple bacterium Rhodopila globiformis DSM 161(T) from its draft genome sequence and evidence for a vanadium-dependent nitrogenase.</title>
        <authorList>
            <person name="Imhoff J.F."/>
            <person name="Rahn T."/>
            <person name="Kunzel S."/>
            <person name="Neulinger S.C."/>
        </authorList>
    </citation>
    <scope>NUCLEOTIDE SEQUENCE [LARGE SCALE GENOMIC DNA]</scope>
    <source>
        <strain evidence="6 7">DSM 161</strain>
    </source>
</reference>
<proteinExistence type="predicted"/>
<accession>A0A2S6N641</accession>
<keyword evidence="3 5" id="KW-1133">Transmembrane helix</keyword>
<comment type="caution">
    <text evidence="6">The sequence shown here is derived from an EMBL/GenBank/DDBJ whole genome shotgun (WGS) entry which is preliminary data.</text>
</comment>